<name>A0A4C1XCY9_EUMVA</name>
<protein>
    <submittedName>
        <fullName evidence="1">Uncharacterized protein</fullName>
    </submittedName>
</protein>
<proteinExistence type="predicted"/>
<dbReference type="AlphaFoldDB" id="A0A4C1XCY9"/>
<evidence type="ECO:0000313" key="2">
    <source>
        <dbReference type="Proteomes" id="UP000299102"/>
    </source>
</evidence>
<organism evidence="1 2">
    <name type="scientific">Eumeta variegata</name>
    <name type="common">Bagworm moth</name>
    <name type="synonym">Eumeta japonica</name>
    <dbReference type="NCBI Taxonomy" id="151549"/>
    <lineage>
        <taxon>Eukaryota</taxon>
        <taxon>Metazoa</taxon>
        <taxon>Ecdysozoa</taxon>
        <taxon>Arthropoda</taxon>
        <taxon>Hexapoda</taxon>
        <taxon>Insecta</taxon>
        <taxon>Pterygota</taxon>
        <taxon>Neoptera</taxon>
        <taxon>Endopterygota</taxon>
        <taxon>Lepidoptera</taxon>
        <taxon>Glossata</taxon>
        <taxon>Ditrysia</taxon>
        <taxon>Tineoidea</taxon>
        <taxon>Psychidae</taxon>
        <taxon>Oiketicinae</taxon>
        <taxon>Eumeta</taxon>
    </lineage>
</organism>
<reference evidence="1 2" key="1">
    <citation type="journal article" date="2019" name="Commun. Biol.">
        <title>The bagworm genome reveals a unique fibroin gene that provides high tensile strength.</title>
        <authorList>
            <person name="Kono N."/>
            <person name="Nakamura H."/>
            <person name="Ohtoshi R."/>
            <person name="Tomita M."/>
            <person name="Numata K."/>
            <person name="Arakawa K."/>
        </authorList>
    </citation>
    <scope>NUCLEOTIDE SEQUENCE [LARGE SCALE GENOMIC DNA]</scope>
</reference>
<sequence>MRAEGIELNPAPDVTTCARNEVRTGSDVRLYEGLSLKPPVLARCGSKAAINRCHRIGDNGESLTCFPSAKTLRELSDRRGRCWDGGRQRALLHWAVRLCYWSPEKNNKGGEVINEGQSMMSSHDHVTKVTALWRQVPHVSKRL</sequence>
<gene>
    <name evidence="1" type="ORF">EVAR_26726_1</name>
</gene>
<comment type="caution">
    <text evidence="1">The sequence shown here is derived from an EMBL/GenBank/DDBJ whole genome shotgun (WGS) entry which is preliminary data.</text>
</comment>
<dbReference type="Proteomes" id="UP000299102">
    <property type="component" value="Unassembled WGS sequence"/>
</dbReference>
<accession>A0A4C1XCY9</accession>
<dbReference type="EMBL" id="BGZK01000785">
    <property type="protein sequence ID" value="GBP60314.1"/>
    <property type="molecule type" value="Genomic_DNA"/>
</dbReference>
<evidence type="ECO:0000313" key="1">
    <source>
        <dbReference type="EMBL" id="GBP60314.1"/>
    </source>
</evidence>
<keyword evidence="2" id="KW-1185">Reference proteome</keyword>